<feature type="transmembrane region" description="Helical" evidence="13">
    <location>
        <begin position="127"/>
        <end position="153"/>
    </location>
</feature>
<dbReference type="GO" id="GO:0005886">
    <property type="term" value="C:plasma membrane"/>
    <property type="evidence" value="ECO:0007669"/>
    <property type="project" value="UniProtKB-SubCell"/>
</dbReference>
<accession>A0A5C8PN55</accession>
<keyword evidence="9 12" id="KW-0201">Cytochrome c-type biogenesis</keyword>
<comment type="function">
    <text evidence="1 12">Required for the export of heme to the periplasm for the biogenesis of c-type cytochromes.</text>
</comment>
<evidence type="ECO:0000256" key="12">
    <source>
        <dbReference type="PIRNR" id="PIRNR002764"/>
    </source>
</evidence>
<keyword evidence="8 13" id="KW-0812">Transmembrane</keyword>
<evidence type="ECO:0000256" key="3">
    <source>
        <dbReference type="ARBA" id="ARBA00010544"/>
    </source>
</evidence>
<keyword evidence="15" id="KW-1185">Reference proteome</keyword>
<feature type="transmembrane region" description="Helical" evidence="13">
    <location>
        <begin position="193"/>
        <end position="216"/>
    </location>
</feature>
<evidence type="ECO:0000256" key="9">
    <source>
        <dbReference type="ARBA" id="ARBA00022748"/>
    </source>
</evidence>
<keyword evidence="10 13" id="KW-1133">Transmembrane helix</keyword>
<dbReference type="NCBIfam" id="TIGR01190">
    <property type="entry name" value="ccmB"/>
    <property type="match status" value="1"/>
</dbReference>
<keyword evidence="7 12" id="KW-0997">Cell inner membrane</keyword>
<evidence type="ECO:0000256" key="13">
    <source>
        <dbReference type="SAM" id="Phobius"/>
    </source>
</evidence>
<evidence type="ECO:0000256" key="11">
    <source>
        <dbReference type="ARBA" id="ARBA00023136"/>
    </source>
</evidence>
<evidence type="ECO:0000256" key="1">
    <source>
        <dbReference type="ARBA" id="ARBA00002442"/>
    </source>
</evidence>
<dbReference type="GO" id="GO:0015232">
    <property type="term" value="F:heme transmembrane transporter activity"/>
    <property type="evidence" value="ECO:0007669"/>
    <property type="project" value="InterPro"/>
</dbReference>
<reference evidence="14 15" key="1">
    <citation type="submission" date="2019-06" db="EMBL/GenBank/DDBJ databases">
        <title>New taxonomy in bacterial strain CC-CFT640, isolated from vineyard.</title>
        <authorList>
            <person name="Lin S.-Y."/>
            <person name="Tsai C.-F."/>
            <person name="Young C.-C."/>
        </authorList>
    </citation>
    <scope>NUCLEOTIDE SEQUENCE [LARGE SCALE GENOMIC DNA]</scope>
    <source>
        <strain evidence="14 15">CC-CFT640</strain>
    </source>
</reference>
<dbReference type="PANTHER" id="PTHR30070:SF1">
    <property type="entry name" value="CYTOCHROME C BIOGENESIS B-RELATED"/>
    <property type="match status" value="1"/>
</dbReference>
<feature type="transmembrane region" description="Helical" evidence="13">
    <location>
        <begin position="99"/>
        <end position="121"/>
    </location>
</feature>
<dbReference type="InterPro" id="IPR003544">
    <property type="entry name" value="Cyt_c_biogenesis_CcmB"/>
</dbReference>
<dbReference type="EMBL" id="VDUZ01000012">
    <property type="protein sequence ID" value="TXL75998.1"/>
    <property type="molecule type" value="Genomic_DNA"/>
</dbReference>
<evidence type="ECO:0000313" key="15">
    <source>
        <dbReference type="Proteomes" id="UP000321638"/>
    </source>
</evidence>
<dbReference type="InterPro" id="IPR026031">
    <property type="entry name" value="Cyt_c_CcmB_bac"/>
</dbReference>
<sequence>MSRFMALVGRDLRLAWRRPGDAAVVLAFFVLAASLFPLGVGPALETLARIAPGVLWVAALFAAMLSLDRLFADDFADGTLEQLALAPLPLELTALAKCLAHWIVTGLPLAVLSPALGLLFGLDAASIATLTASLLLGAPSLSLLGGLGAALTLGARRGGALLSLLVLPLAVPVLIFGVGAVEALKGGDGVLAHFALLGAFLAGTLAITPWAMAAALRQAVE</sequence>
<dbReference type="PIRSF" id="PIRSF002764">
    <property type="entry name" value="CcmB"/>
    <property type="match status" value="1"/>
</dbReference>
<dbReference type="Proteomes" id="UP000321638">
    <property type="component" value="Unassembled WGS sequence"/>
</dbReference>
<proteinExistence type="inferred from homology"/>
<dbReference type="PRINTS" id="PR01414">
    <property type="entry name" value="CCMBBIOGNSIS"/>
</dbReference>
<dbReference type="PANTHER" id="PTHR30070">
    <property type="entry name" value="HEME EXPORTER PROTEIN B"/>
    <property type="match status" value="1"/>
</dbReference>
<feature type="transmembrane region" description="Helical" evidence="13">
    <location>
        <begin position="21"/>
        <end position="40"/>
    </location>
</feature>
<dbReference type="OrthoDB" id="9812915at2"/>
<protein>
    <recommendedName>
        <fullName evidence="4 12">Heme exporter protein B</fullName>
    </recommendedName>
</protein>
<feature type="transmembrane region" description="Helical" evidence="13">
    <location>
        <begin position="46"/>
        <end position="67"/>
    </location>
</feature>
<evidence type="ECO:0000313" key="14">
    <source>
        <dbReference type="EMBL" id="TXL75998.1"/>
    </source>
</evidence>
<comment type="subcellular location">
    <subcellularLocation>
        <location evidence="2">Cell inner membrane</location>
        <topology evidence="2">Multi-pass membrane protein</topology>
    </subcellularLocation>
</comment>
<evidence type="ECO:0000256" key="10">
    <source>
        <dbReference type="ARBA" id="ARBA00022989"/>
    </source>
</evidence>
<evidence type="ECO:0000256" key="2">
    <source>
        <dbReference type="ARBA" id="ARBA00004429"/>
    </source>
</evidence>
<comment type="caution">
    <text evidence="14">The sequence shown here is derived from an EMBL/GenBank/DDBJ whole genome shotgun (WGS) entry which is preliminary data.</text>
</comment>
<gene>
    <name evidence="14" type="primary">ccmB</name>
    <name evidence="14" type="ORF">FHP25_12960</name>
</gene>
<dbReference type="Pfam" id="PF03379">
    <property type="entry name" value="CcmB"/>
    <property type="match status" value="1"/>
</dbReference>
<organism evidence="14 15">
    <name type="scientific">Vineibacter terrae</name>
    <dbReference type="NCBI Taxonomy" id="2586908"/>
    <lineage>
        <taxon>Bacteria</taxon>
        <taxon>Pseudomonadati</taxon>
        <taxon>Pseudomonadota</taxon>
        <taxon>Alphaproteobacteria</taxon>
        <taxon>Hyphomicrobiales</taxon>
        <taxon>Vineibacter</taxon>
    </lineage>
</organism>
<dbReference type="AlphaFoldDB" id="A0A5C8PN55"/>
<keyword evidence="6 12" id="KW-1003">Cell membrane</keyword>
<dbReference type="GO" id="GO:1903607">
    <property type="term" value="P:cytochrome c biosynthetic process"/>
    <property type="evidence" value="ECO:0007669"/>
    <property type="project" value="TreeGrafter"/>
</dbReference>
<keyword evidence="5 12" id="KW-0813">Transport</keyword>
<feature type="transmembrane region" description="Helical" evidence="13">
    <location>
        <begin position="160"/>
        <end position="181"/>
    </location>
</feature>
<name>A0A5C8PN55_9HYPH</name>
<evidence type="ECO:0000256" key="6">
    <source>
        <dbReference type="ARBA" id="ARBA00022475"/>
    </source>
</evidence>
<evidence type="ECO:0000256" key="8">
    <source>
        <dbReference type="ARBA" id="ARBA00022692"/>
    </source>
</evidence>
<comment type="similarity">
    <text evidence="3 12">Belongs to the CcmB/CycW/HelB family.</text>
</comment>
<dbReference type="RefSeq" id="WP_147847359.1">
    <property type="nucleotide sequence ID" value="NZ_VDUZ01000012.1"/>
</dbReference>
<evidence type="ECO:0000256" key="5">
    <source>
        <dbReference type="ARBA" id="ARBA00022448"/>
    </source>
</evidence>
<dbReference type="GO" id="GO:0017004">
    <property type="term" value="P:cytochrome complex assembly"/>
    <property type="evidence" value="ECO:0007669"/>
    <property type="project" value="UniProtKB-KW"/>
</dbReference>
<evidence type="ECO:0000256" key="7">
    <source>
        <dbReference type="ARBA" id="ARBA00022519"/>
    </source>
</evidence>
<evidence type="ECO:0000256" key="4">
    <source>
        <dbReference type="ARBA" id="ARBA00016452"/>
    </source>
</evidence>
<keyword evidence="11 12" id="KW-0472">Membrane</keyword>